<dbReference type="PANTHER" id="PTHR34203">
    <property type="entry name" value="METHYLTRANSFERASE, FKBM FAMILY PROTEIN"/>
    <property type="match status" value="1"/>
</dbReference>
<dbReference type="Pfam" id="PF14559">
    <property type="entry name" value="TPR_19"/>
    <property type="match status" value="1"/>
</dbReference>
<reference evidence="2" key="1">
    <citation type="journal article" date="2020" name="mSystems">
        <title>Genome- and Community-Level Interaction Insights into Carbon Utilization and Element Cycling Functions of Hydrothermarchaeota in Hydrothermal Sediment.</title>
        <authorList>
            <person name="Zhou Z."/>
            <person name="Liu Y."/>
            <person name="Xu W."/>
            <person name="Pan J."/>
            <person name="Luo Z.H."/>
            <person name="Li M."/>
        </authorList>
    </citation>
    <scope>NUCLEOTIDE SEQUENCE [LARGE SCALE GENOMIC DNA]</scope>
    <source>
        <strain evidence="2">SpSt-349</strain>
    </source>
</reference>
<keyword evidence="2" id="KW-0808">Transferase</keyword>
<dbReference type="Gene3D" id="1.25.40.10">
    <property type="entry name" value="Tetratricopeptide repeat domain"/>
    <property type="match status" value="1"/>
</dbReference>
<dbReference type="InterPro" id="IPR011990">
    <property type="entry name" value="TPR-like_helical_dom_sf"/>
</dbReference>
<sequence length="888" mass="100288">MKIKTFESIEELKRFFGFQRDGIIIENDIDLVESECDLFERKRRDAEVLTILSANCDGACLDIGTSHGRSAAELASNNPSQTIYTVNLLPEQISAEETFITHLLTKEEIGSYYRKLNLNNIEQIYANTFTWVVPDTIRELGIVFVDGNHDTKAVFSDTNLIYDRVKHGGFILWHDFSPTLRNKYEWINAVMTGVEQFLEAKSLDAEVFHLKNSWIGFIQVHKATAAKTNSVSPSVPATESFLTDKQYWSSKHSSSFSPWPVKGMLFSSILEKYLPTNESYTCAEIGAYPGANLCYLAHRFKYKPAAIEFSDYADNIKSLFEFNGITSYEIINKDFFEVSDKQYDVVTSFGFIEHFDNYANAIKKHFDLLKPGGYLVLSVPRFDGFQGALFELAFDSTTFNEMIAAHNLEITDINKLKHTVSQFTDSILYCDYANDGIVYYDWNHPQLRDDRRWLIYFINKISGILGESLPADQFFSPHILLIARKPTHPFTPSNTAISATLESASRKLSAGDNAGAISLLAASIRQFPEYLETYQILAELQSLIGQQNQAEQTLLSALETSPQNLKIFHELSRLYTTTGNTDKLNLLHRHMTIWHPGSITSSPSADQQSYQQQISVPQNAPNNGYMFPTSCPVTILGQNQNVITCMANGNTWKLDATKFVDREILSKGIFEPESTYWVSHIVKEGMTVLDVGANFGYFTVQFSKLVGTTGQVYAFEPSNHFHRRLTEHLDLNGCTNVTVLKMGLSDVKRDLQLLIDDSTATLYWHDDAKKPVATETIHLETLDSYIESTGLNKIDFIKIDIDGAEPQFIRGAQKTLRKYRPILLIEFAQLVLMAAGSDVPALAKQLKDLGYTFYSERNGQPFPSEAQFLRETMNCSHSVNIICIPSNS</sequence>
<dbReference type="SUPFAM" id="SSF48452">
    <property type="entry name" value="TPR-like"/>
    <property type="match status" value="1"/>
</dbReference>
<dbReference type="GO" id="GO:0008168">
    <property type="term" value="F:methyltransferase activity"/>
    <property type="evidence" value="ECO:0007669"/>
    <property type="project" value="UniProtKB-KW"/>
</dbReference>
<evidence type="ECO:0000313" key="2">
    <source>
        <dbReference type="EMBL" id="HEN43383.1"/>
    </source>
</evidence>
<dbReference type="AlphaFoldDB" id="A0A831U6P4"/>
<feature type="domain" description="Methyltransferase FkbM" evidence="1">
    <location>
        <begin position="690"/>
        <end position="852"/>
    </location>
</feature>
<accession>A0A831U6P4</accession>
<gene>
    <name evidence="2" type="ORF">ENQ87_13625</name>
</gene>
<dbReference type="InterPro" id="IPR006342">
    <property type="entry name" value="FkbM_mtfrase"/>
</dbReference>
<dbReference type="Gene3D" id="3.40.50.150">
    <property type="entry name" value="Vaccinia Virus protein VP39"/>
    <property type="match status" value="3"/>
</dbReference>
<protein>
    <submittedName>
        <fullName evidence="2">FkbM family methyltransferase</fullName>
    </submittedName>
</protein>
<dbReference type="PANTHER" id="PTHR34203:SF15">
    <property type="entry name" value="SLL1173 PROTEIN"/>
    <property type="match status" value="1"/>
</dbReference>
<dbReference type="SUPFAM" id="SSF53335">
    <property type="entry name" value="S-adenosyl-L-methionine-dependent methyltransferases"/>
    <property type="match status" value="3"/>
</dbReference>
<dbReference type="CDD" id="cd02440">
    <property type="entry name" value="AdoMet_MTases"/>
    <property type="match status" value="1"/>
</dbReference>
<keyword evidence="2" id="KW-0489">Methyltransferase</keyword>
<dbReference type="NCBIfam" id="TIGR01444">
    <property type="entry name" value="fkbM_fam"/>
    <property type="match status" value="1"/>
</dbReference>
<proteinExistence type="predicted"/>
<name>A0A831U6P4_GEOME</name>
<comment type="caution">
    <text evidence="2">The sequence shown here is derived from an EMBL/GenBank/DDBJ whole genome shotgun (WGS) entry which is preliminary data.</text>
</comment>
<evidence type="ECO:0000259" key="1">
    <source>
        <dbReference type="Pfam" id="PF05050"/>
    </source>
</evidence>
<organism evidence="2">
    <name type="scientific">Geobacter metallireducens</name>
    <dbReference type="NCBI Taxonomy" id="28232"/>
    <lineage>
        <taxon>Bacteria</taxon>
        <taxon>Pseudomonadati</taxon>
        <taxon>Thermodesulfobacteriota</taxon>
        <taxon>Desulfuromonadia</taxon>
        <taxon>Geobacterales</taxon>
        <taxon>Geobacteraceae</taxon>
        <taxon>Geobacter</taxon>
    </lineage>
</organism>
<dbReference type="InterPro" id="IPR029063">
    <property type="entry name" value="SAM-dependent_MTases_sf"/>
</dbReference>
<dbReference type="GO" id="GO:0032259">
    <property type="term" value="P:methylation"/>
    <property type="evidence" value="ECO:0007669"/>
    <property type="project" value="UniProtKB-KW"/>
</dbReference>
<dbReference type="InterPro" id="IPR052514">
    <property type="entry name" value="SAM-dependent_MTase"/>
</dbReference>
<dbReference type="EMBL" id="DSOV01000059">
    <property type="protein sequence ID" value="HEN43383.1"/>
    <property type="molecule type" value="Genomic_DNA"/>
</dbReference>
<dbReference type="Pfam" id="PF05050">
    <property type="entry name" value="Methyltransf_21"/>
    <property type="match status" value="1"/>
</dbReference>
<dbReference type="Pfam" id="PF13489">
    <property type="entry name" value="Methyltransf_23"/>
    <property type="match status" value="1"/>
</dbReference>
<dbReference type="Pfam" id="PF13578">
    <property type="entry name" value="Methyltransf_24"/>
    <property type="match status" value="1"/>
</dbReference>